<evidence type="ECO:0000313" key="3">
    <source>
        <dbReference type="Proteomes" id="UP000244189"/>
    </source>
</evidence>
<name>A0A2T5GMK7_9SPHN</name>
<protein>
    <submittedName>
        <fullName evidence="2">3',5'-cyclic AMP phosphodiesterase CpdA</fullName>
    </submittedName>
</protein>
<reference evidence="2 3" key="1">
    <citation type="submission" date="2018-04" db="EMBL/GenBank/DDBJ databases">
        <title>Genomic Encyclopedia of Type Strains, Phase III (KMG-III): the genomes of soil and plant-associated and newly described type strains.</title>
        <authorList>
            <person name="Whitman W."/>
        </authorList>
    </citation>
    <scope>NUCLEOTIDE SEQUENCE [LARGE SCALE GENOMIC DNA]</scope>
    <source>
        <strain evidence="2 3">MA101b</strain>
    </source>
</reference>
<dbReference type="RefSeq" id="WP_107958004.1">
    <property type="nucleotide sequence ID" value="NZ_JASPFP010000001.1"/>
</dbReference>
<dbReference type="Gene3D" id="3.60.21.10">
    <property type="match status" value="1"/>
</dbReference>
<dbReference type="AlphaFoldDB" id="A0A2T5GMK7"/>
<dbReference type="PANTHER" id="PTHR43143:SF1">
    <property type="entry name" value="SERINE_THREONINE-PROTEIN PHOSPHATASE CPPED1"/>
    <property type="match status" value="1"/>
</dbReference>
<dbReference type="InterPro" id="IPR029052">
    <property type="entry name" value="Metallo-depent_PP-like"/>
</dbReference>
<dbReference type="Pfam" id="PF00149">
    <property type="entry name" value="Metallophos"/>
    <property type="match status" value="1"/>
</dbReference>
<sequence>MAGCLTWIHFGDLHVDEADGYEGLSRFRELAAIAQHHLGNPGPDSAGGNVDFAFLPGDNANHGTDAQYAGIADAMRGLTLPWHVLAGDHDFEPGDLTAMRAITSRLAPYAVTLNGYRCLFLDIVSAGKGGPDFRIAPDQRSWIERELSAATAADLRSVVFMHAYPGDLRDDPDGIAGLFAAHRVAFVDTGHTHYNELLNDGRVVYGATRSTGQIEEGSPGFSIVTLDDGVPSWRFQAIEDSWPLVQITSPADRRLLTDPDRVDHVPTDTVVVRAKIFGQPAPATPSAQLDDGAAVPMTPNAAGLWEATIENATDGLHRLTVSSGSSADVIEILVRAPRAPDRPGPPRLKRNAPTALGRDVTAIGAWPSRGIDGAQRGPNKNGMDW</sequence>
<accession>A0A2T5GMK7</accession>
<dbReference type="EMBL" id="QAOG01000003">
    <property type="protein sequence ID" value="PTQ60556.1"/>
    <property type="molecule type" value="Genomic_DNA"/>
</dbReference>
<dbReference type="GO" id="GO:0016787">
    <property type="term" value="F:hydrolase activity"/>
    <property type="evidence" value="ECO:0007669"/>
    <property type="project" value="InterPro"/>
</dbReference>
<evidence type="ECO:0000259" key="1">
    <source>
        <dbReference type="Pfam" id="PF00149"/>
    </source>
</evidence>
<dbReference type="Proteomes" id="UP000244189">
    <property type="component" value="Unassembled WGS sequence"/>
</dbReference>
<dbReference type="PANTHER" id="PTHR43143">
    <property type="entry name" value="METALLOPHOSPHOESTERASE, CALCINEURIN SUPERFAMILY"/>
    <property type="match status" value="1"/>
</dbReference>
<evidence type="ECO:0000313" key="2">
    <source>
        <dbReference type="EMBL" id="PTQ60556.1"/>
    </source>
</evidence>
<comment type="caution">
    <text evidence="2">The sequence shown here is derived from an EMBL/GenBank/DDBJ whole genome shotgun (WGS) entry which is preliminary data.</text>
</comment>
<proteinExistence type="predicted"/>
<dbReference type="SUPFAM" id="SSF56300">
    <property type="entry name" value="Metallo-dependent phosphatases"/>
    <property type="match status" value="1"/>
</dbReference>
<keyword evidence="3" id="KW-1185">Reference proteome</keyword>
<gene>
    <name evidence="2" type="ORF">C8J26_2268</name>
</gene>
<feature type="domain" description="Calcineurin-like phosphoesterase" evidence="1">
    <location>
        <begin position="8"/>
        <end position="194"/>
    </location>
</feature>
<dbReference type="InterPro" id="IPR004843">
    <property type="entry name" value="Calcineurin-like_PHP"/>
</dbReference>
<organism evidence="2 3">
    <name type="scientific">Sphingomonas aurantiaca</name>
    <dbReference type="NCBI Taxonomy" id="185949"/>
    <lineage>
        <taxon>Bacteria</taxon>
        <taxon>Pseudomonadati</taxon>
        <taxon>Pseudomonadota</taxon>
        <taxon>Alphaproteobacteria</taxon>
        <taxon>Sphingomonadales</taxon>
        <taxon>Sphingomonadaceae</taxon>
        <taxon>Sphingomonas</taxon>
    </lineage>
</organism>
<dbReference type="InterPro" id="IPR051918">
    <property type="entry name" value="STPP_CPPED1"/>
</dbReference>